<dbReference type="InterPro" id="IPR018531">
    <property type="entry name" value="DUF1993"/>
</dbReference>
<evidence type="ECO:0000313" key="3">
    <source>
        <dbReference type="Proteomes" id="UP000193553"/>
    </source>
</evidence>
<feature type="region of interest" description="Disordered" evidence="1">
    <location>
        <begin position="1"/>
        <end position="22"/>
    </location>
</feature>
<name>A0A1X3F057_9BRAD</name>
<dbReference type="AlphaFoldDB" id="A0A1X3F057"/>
<dbReference type="EMBL" id="NAFI01000123">
    <property type="protein sequence ID" value="OSJ18817.1"/>
    <property type="molecule type" value="Genomic_DNA"/>
</dbReference>
<comment type="caution">
    <text evidence="2">The sequence shown here is derived from an EMBL/GenBank/DDBJ whole genome shotgun (WGS) entry which is preliminary data.</text>
</comment>
<proteinExistence type="predicted"/>
<dbReference type="Pfam" id="PF09351">
    <property type="entry name" value="DUF1993"/>
    <property type="match status" value="1"/>
</dbReference>
<reference evidence="2 3" key="1">
    <citation type="submission" date="2017-03" db="EMBL/GenBank/DDBJ databases">
        <title>Whole genome sequences of fourteen strains of Bradyrhizobium canariense and one strain of Bradyrhizobium japonicum isolated from Lupinus (Papilionoideae: Genisteae) species in Algeria.</title>
        <authorList>
            <person name="Crovadore J."/>
            <person name="Chekireb D."/>
            <person name="Brachmann A."/>
            <person name="Chablais R."/>
            <person name="Cochard B."/>
            <person name="Lefort F."/>
        </authorList>
    </citation>
    <scope>NUCLEOTIDE SEQUENCE [LARGE SCALE GENOMIC DNA]</scope>
    <source>
        <strain evidence="2 3">UBMA195</strain>
    </source>
</reference>
<dbReference type="Proteomes" id="UP000193553">
    <property type="component" value="Unassembled WGS sequence"/>
</dbReference>
<dbReference type="InterPro" id="IPR034660">
    <property type="entry name" value="DinB/YfiT-like"/>
</dbReference>
<sequence>MGRKVCQQDHGQSRQNSNGHSNDHLFSTHVQAVIVQLSRPVLRPGFRPDARLWRGGIEGNFEVTISMYDASVGLFVPYLRNLSALLDKGVAYAEARKFNPAVLLGMRMAPDMYDLAQQIGEACRHATVAAALLADREPVALPVLEHDMAGLQARIATSIEFIESLPRAEINAAAERNVFFRLKNGTELPFTGRTLLLTFSVPQFFFHVTTAYDLLRHAGVELVKKDYLGRR</sequence>
<dbReference type="PANTHER" id="PTHR36922:SF1">
    <property type="entry name" value="DUF1993 DOMAIN-CONTAINING PROTEIN"/>
    <property type="match status" value="1"/>
</dbReference>
<gene>
    <name evidence="2" type="ORF">BSZ18_01485</name>
</gene>
<protein>
    <recommendedName>
        <fullName evidence="4">DUF1993 domain-containing protein</fullName>
    </recommendedName>
</protein>
<evidence type="ECO:0000313" key="2">
    <source>
        <dbReference type="EMBL" id="OSJ18817.1"/>
    </source>
</evidence>
<feature type="compositionally biased region" description="Polar residues" evidence="1">
    <location>
        <begin position="9"/>
        <end position="22"/>
    </location>
</feature>
<evidence type="ECO:0008006" key="4">
    <source>
        <dbReference type="Google" id="ProtNLM"/>
    </source>
</evidence>
<dbReference type="Gene3D" id="1.20.120.450">
    <property type="entry name" value="dinb family like domain"/>
    <property type="match status" value="1"/>
</dbReference>
<dbReference type="OrthoDB" id="338237at2"/>
<organism evidence="2 3">
    <name type="scientific">Bradyrhizobium canariense</name>
    <dbReference type="NCBI Taxonomy" id="255045"/>
    <lineage>
        <taxon>Bacteria</taxon>
        <taxon>Pseudomonadati</taxon>
        <taxon>Pseudomonadota</taxon>
        <taxon>Alphaproteobacteria</taxon>
        <taxon>Hyphomicrobiales</taxon>
        <taxon>Nitrobacteraceae</taxon>
        <taxon>Bradyrhizobium</taxon>
    </lineage>
</organism>
<dbReference type="PANTHER" id="PTHR36922">
    <property type="entry name" value="BLL2446 PROTEIN"/>
    <property type="match status" value="1"/>
</dbReference>
<evidence type="ECO:0000256" key="1">
    <source>
        <dbReference type="SAM" id="MobiDB-lite"/>
    </source>
</evidence>
<accession>A0A1X3F057</accession>
<dbReference type="SUPFAM" id="SSF109854">
    <property type="entry name" value="DinB/YfiT-like putative metalloenzymes"/>
    <property type="match status" value="1"/>
</dbReference>